<evidence type="ECO:0000313" key="2">
    <source>
        <dbReference type="EMBL" id="MBG6137354.1"/>
    </source>
</evidence>
<feature type="chain" id="PRO_5035245430" description="Secreted protein" evidence="1">
    <location>
        <begin position="25"/>
        <end position="78"/>
    </location>
</feature>
<proteinExistence type="predicted"/>
<dbReference type="AlphaFoldDB" id="A0A8J7GRF1"/>
<gene>
    <name evidence="2" type="ORF">IW245_003548</name>
</gene>
<dbReference type="Proteomes" id="UP000622552">
    <property type="component" value="Unassembled WGS sequence"/>
</dbReference>
<dbReference type="RefSeq" id="WP_197004232.1">
    <property type="nucleotide sequence ID" value="NZ_BONS01000020.1"/>
</dbReference>
<accession>A0A8J7GRF1</accession>
<evidence type="ECO:0000256" key="1">
    <source>
        <dbReference type="SAM" id="SignalP"/>
    </source>
</evidence>
<evidence type="ECO:0008006" key="4">
    <source>
        <dbReference type="Google" id="ProtNLM"/>
    </source>
</evidence>
<evidence type="ECO:0000313" key="3">
    <source>
        <dbReference type="Proteomes" id="UP000622552"/>
    </source>
</evidence>
<comment type="caution">
    <text evidence="2">The sequence shown here is derived from an EMBL/GenBank/DDBJ whole genome shotgun (WGS) entry which is preliminary data.</text>
</comment>
<keyword evidence="1" id="KW-0732">Signal</keyword>
<reference evidence="2" key="1">
    <citation type="submission" date="2020-11" db="EMBL/GenBank/DDBJ databases">
        <title>Sequencing the genomes of 1000 actinobacteria strains.</title>
        <authorList>
            <person name="Klenk H.-P."/>
        </authorList>
    </citation>
    <scope>NUCLEOTIDE SEQUENCE</scope>
    <source>
        <strain evidence="2">DSM 45356</strain>
    </source>
</reference>
<dbReference type="EMBL" id="JADOUF010000001">
    <property type="protein sequence ID" value="MBG6137354.1"/>
    <property type="molecule type" value="Genomic_DNA"/>
</dbReference>
<sequence length="78" mass="8012">MRKLLLVAAVGVAALGIAATPAAANSAPPGFVYLQTLSSHDHCVRAGRLGQSPPVPDWTTFACVDVDGGSELWVPPSE</sequence>
<keyword evidence="3" id="KW-1185">Reference proteome</keyword>
<feature type="signal peptide" evidence="1">
    <location>
        <begin position="1"/>
        <end position="24"/>
    </location>
</feature>
<name>A0A8J7GRF1_9ACTN</name>
<organism evidence="2 3">
    <name type="scientific">Longispora fulva</name>
    <dbReference type="NCBI Taxonomy" id="619741"/>
    <lineage>
        <taxon>Bacteria</taxon>
        <taxon>Bacillati</taxon>
        <taxon>Actinomycetota</taxon>
        <taxon>Actinomycetes</taxon>
        <taxon>Micromonosporales</taxon>
        <taxon>Micromonosporaceae</taxon>
        <taxon>Longispora</taxon>
    </lineage>
</organism>
<protein>
    <recommendedName>
        <fullName evidence="4">Secreted protein</fullName>
    </recommendedName>
</protein>